<dbReference type="InterPro" id="IPR013120">
    <property type="entry name" value="FAR_NAD-bd"/>
</dbReference>
<proteinExistence type="predicted"/>
<dbReference type="CDD" id="cd05263">
    <property type="entry name" value="MupV_like_SDR_e"/>
    <property type="match status" value="1"/>
</dbReference>
<comment type="caution">
    <text evidence="2">The sequence shown here is derived from an EMBL/GenBank/DDBJ whole genome shotgun (WGS) entry which is preliminary data.</text>
</comment>
<dbReference type="KEGG" id="bthv:CQJ30_09320"/>
<dbReference type="InterPro" id="IPR036291">
    <property type="entry name" value="NAD(P)-bd_dom_sf"/>
</dbReference>
<organism evidence="2 3">
    <name type="scientific">Caldibacillus thermoamylovorans</name>
    <dbReference type="NCBI Taxonomy" id="35841"/>
    <lineage>
        <taxon>Bacteria</taxon>
        <taxon>Bacillati</taxon>
        <taxon>Bacillota</taxon>
        <taxon>Bacilli</taxon>
        <taxon>Bacillales</taxon>
        <taxon>Bacillaceae</taxon>
        <taxon>Caldibacillus</taxon>
    </lineage>
</organism>
<accession>A0A0D0EMX4</accession>
<dbReference type="Proteomes" id="UP000032076">
    <property type="component" value="Unassembled WGS sequence"/>
</dbReference>
<dbReference type="Gene3D" id="3.40.50.720">
    <property type="entry name" value="NAD(P)-binding Rossmann-like Domain"/>
    <property type="match status" value="1"/>
</dbReference>
<dbReference type="OrthoDB" id="9807212at2"/>
<dbReference type="SUPFAM" id="SSF51735">
    <property type="entry name" value="NAD(P)-binding Rossmann-fold domains"/>
    <property type="match status" value="1"/>
</dbReference>
<dbReference type="GO" id="GO:0080019">
    <property type="term" value="F:alcohol-forming very long-chain fatty acyl-CoA reductase activity"/>
    <property type="evidence" value="ECO:0007669"/>
    <property type="project" value="InterPro"/>
</dbReference>
<evidence type="ECO:0000313" key="3">
    <source>
        <dbReference type="Proteomes" id="UP000032076"/>
    </source>
</evidence>
<evidence type="ECO:0000259" key="1">
    <source>
        <dbReference type="Pfam" id="PF07993"/>
    </source>
</evidence>
<dbReference type="Pfam" id="PF07993">
    <property type="entry name" value="NAD_binding_4"/>
    <property type="match status" value="1"/>
</dbReference>
<protein>
    <recommendedName>
        <fullName evidence="1">Thioester reductase (TE) domain-containing protein</fullName>
    </recommendedName>
</protein>
<dbReference type="PANTHER" id="PTHR11011">
    <property type="entry name" value="MALE STERILITY PROTEIN 2-RELATED"/>
    <property type="match status" value="1"/>
</dbReference>
<dbReference type="EMBL" id="JXLU01000010">
    <property type="protein sequence ID" value="KIO74125.1"/>
    <property type="molecule type" value="Genomic_DNA"/>
</dbReference>
<dbReference type="InterPro" id="IPR026055">
    <property type="entry name" value="FAR"/>
</dbReference>
<dbReference type="RefSeq" id="WP_041845151.1">
    <property type="nucleotide sequence ID" value="NZ_CP023704.1"/>
</dbReference>
<evidence type="ECO:0000313" key="2">
    <source>
        <dbReference type="EMBL" id="KIO74125.1"/>
    </source>
</evidence>
<name>A0A0D0EMX4_9BACI</name>
<dbReference type="AlphaFoldDB" id="A0A0D0EMX4"/>
<sequence length="365" mass="42282">MSQVYFFTGFPGFIANQLIHGILTKYDNVEKIYVLVLPTMKHQAKVRINQFNEQYSLPDGKISIIEGDITKVHLGINEKINRELETSVTHVFHLAAIYDLAVPRDIAYRVNVDGTRNVNEWVQKLQKLKRYTYFSTAYITGTRTGILKEDELIRPPGFKNYYEETKYEAELLVHALKKQVPVTIIRPGIVKGHSKTGETVKFDGPYLFLNMMDRLRNTPLFPKMGNPEAEINLVPVDFIVEAVLYLSHADVGEGKTYHLTDPKPYKVPVLYEMMLKELLGKRPRGKIPLFIPRFLLSFASIRKALRIEKETLDYLTWMGKFDCTNAQRDLREASISCPDLKDQMPSMIRFYLENKDNDQYHIVIR</sequence>
<reference evidence="2 3" key="1">
    <citation type="submission" date="2015-01" db="EMBL/GenBank/DDBJ databases">
        <title>Draft Genome Sequences of Four Bacillus thermoamylovorans Strains, Isolated From Food Products.</title>
        <authorList>
            <person name="Krawcyk A.O."/>
            <person name="Berendsen E.M."/>
            <person name="Eijlander R.T."/>
            <person name="de Jong A."/>
            <person name="Wells-Bennik M."/>
            <person name="Kuipers O.P."/>
        </authorList>
    </citation>
    <scope>NUCLEOTIDE SEQUENCE [LARGE SCALE GENOMIC DNA]</scope>
    <source>
        <strain evidence="2 3">B4167</strain>
    </source>
</reference>
<feature type="domain" description="Thioester reductase (TE)" evidence="1">
    <location>
        <begin position="8"/>
        <end position="243"/>
    </location>
</feature>
<gene>
    <name evidence="2" type="ORF">B4167_0402</name>
</gene>